<dbReference type="AlphaFoldDB" id="A0A0L0W9I4"/>
<dbReference type="SUPFAM" id="SSF55469">
    <property type="entry name" value="FMN-dependent nitroreductase-like"/>
    <property type="match status" value="1"/>
</dbReference>
<feature type="domain" description="Nitroreductase" evidence="1">
    <location>
        <begin position="8"/>
        <end position="170"/>
    </location>
</feature>
<dbReference type="RefSeq" id="WP_050355608.1">
    <property type="nucleotide sequence ID" value="NZ_LGSS01000010.1"/>
</dbReference>
<dbReference type="PANTHER" id="PTHR43821:SF1">
    <property type="entry name" value="NAD(P)H NITROREDUCTASE YDJA-RELATED"/>
    <property type="match status" value="1"/>
</dbReference>
<accession>A0A0L0W9I4</accession>
<dbReference type="Pfam" id="PF00881">
    <property type="entry name" value="Nitroreductase"/>
    <property type="match status" value="1"/>
</dbReference>
<comment type="caution">
    <text evidence="2">The sequence shown here is derived from an EMBL/GenBank/DDBJ whole genome shotgun (WGS) entry which is preliminary data.</text>
</comment>
<dbReference type="InterPro" id="IPR029479">
    <property type="entry name" value="Nitroreductase"/>
</dbReference>
<organism evidence="2 3">
    <name type="scientific">Gottschalkia purinilytica</name>
    <name type="common">Clostridium purinilyticum</name>
    <dbReference type="NCBI Taxonomy" id="1503"/>
    <lineage>
        <taxon>Bacteria</taxon>
        <taxon>Bacillati</taxon>
        <taxon>Bacillota</taxon>
        <taxon>Tissierellia</taxon>
        <taxon>Tissierellales</taxon>
        <taxon>Gottschalkiaceae</taxon>
        <taxon>Gottschalkia</taxon>
    </lineage>
</organism>
<evidence type="ECO:0000313" key="2">
    <source>
        <dbReference type="EMBL" id="KNF07955.1"/>
    </source>
</evidence>
<dbReference type="InterPro" id="IPR052530">
    <property type="entry name" value="NAD(P)H_nitroreductase"/>
</dbReference>
<dbReference type="STRING" id="1503.CLPU_10c00090"/>
<keyword evidence="3" id="KW-1185">Reference proteome</keyword>
<dbReference type="EMBL" id="LGSS01000010">
    <property type="protein sequence ID" value="KNF07955.1"/>
    <property type="molecule type" value="Genomic_DNA"/>
</dbReference>
<dbReference type="PANTHER" id="PTHR43821">
    <property type="entry name" value="NAD(P)H NITROREDUCTASE YDJA-RELATED"/>
    <property type="match status" value="1"/>
</dbReference>
<evidence type="ECO:0000313" key="3">
    <source>
        <dbReference type="Proteomes" id="UP000037267"/>
    </source>
</evidence>
<dbReference type="OrthoDB" id="9812105at2"/>
<dbReference type="GO" id="GO:0016491">
    <property type="term" value="F:oxidoreductase activity"/>
    <property type="evidence" value="ECO:0007669"/>
    <property type="project" value="InterPro"/>
</dbReference>
<dbReference type="Gene3D" id="3.40.109.10">
    <property type="entry name" value="NADH Oxidase"/>
    <property type="match status" value="1"/>
</dbReference>
<dbReference type="InterPro" id="IPR000415">
    <property type="entry name" value="Nitroreductase-like"/>
</dbReference>
<dbReference type="Proteomes" id="UP000037267">
    <property type="component" value="Unassembled WGS sequence"/>
</dbReference>
<sequence>MAETFEAILKRRTIRKYKKDEVPTEKIKKTLEAANWAPSNGNSQPWEFIVTKGEYVDKVCNIFYNWAKDYIPNAPYIPTEKKAGMLEYAKDFGGAPNHIIVTYEVYDDEIKTEESLMAASAAIQNLTLSAYEEGLGTVWIAGHVAHEEETRKTLNIPENRKIAGIIPIGYPDMDPPAPPRVDPELKEKVKWLGY</sequence>
<protein>
    <submittedName>
        <fullName evidence="2">Nitroreductase</fullName>
    </submittedName>
</protein>
<evidence type="ECO:0000259" key="1">
    <source>
        <dbReference type="Pfam" id="PF00881"/>
    </source>
</evidence>
<gene>
    <name evidence="2" type="ORF">CLPU_10c00090</name>
</gene>
<proteinExistence type="predicted"/>
<name>A0A0L0W9I4_GOTPU</name>
<reference evidence="3" key="1">
    <citation type="submission" date="2015-07" db="EMBL/GenBank/DDBJ databases">
        <title>Draft genome sequence of the purine-degrading Gottschalkia purinilyticum DSM 1384 (formerly Clostridium purinilyticum).</title>
        <authorList>
            <person name="Poehlein A."/>
            <person name="Schiel-Bengelsdorf B."/>
            <person name="Bengelsdorf F.R."/>
            <person name="Daniel R."/>
            <person name="Duerre P."/>
        </authorList>
    </citation>
    <scope>NUCLEOTIDE SEQUENCE [LARGE SCALE GENOMIC DNA]</scope>
    <source>
        <strain evidence="3">DSM 1384</strain>
    </source>
</reference>